<evidence type="ECO:0000313" key="2">
    <source>
        <dbReference type="Proteomes" id="UP000799779"/>
    </source>
</evidence>
<gene>
    <name evidence="1" type="ORF">P154DRAFT_168800</name>
</gene>
<sequence>MSYDPSCLSIFISYFLFSNPGAAAPLFLSFFFFMDHHFFGNDDTFMTTAPSIIGGVSNDGRIGGSANGHVVSVFSSHGYEDMTDFDEDKDIFNRYREAVITVEDGWMGGCLIL</sequence>
<dbReference type="EMBL" id="ML977583">
    <property type="protein sequence ID" value="KAF2001374.1"/>
    <property type="molecule type" value="Genomic_DNA"/>
</dbReference>
<keyword evidence="2" id="KW-1185">Reference proteome</keyword>
<reference evidence="1" key="1">
    <citation type="journal article" date="2020" name="Stud. Mycol.">
        <title>101 Dothideomycetes genomes: a test case for predicting lifestyles and emergence of pathogens.</title>
        <authorList>
            <person name="Haridas S."/>
            <person name="Albert R."/>
            <person name="Binder M."/>
            <person name="Bloem J."/>
            <person name="Labutti K."/>
            <person name="Salamov A."/>
            <person name="Andreopoulos B."/>
            <person name="Baker S."/>
            <person name="Barry K."/>
            <person name="Bills G."/>
            <person name="Bluhm B."/>
            <person name="Cannon C."/>
            <person name="Castanera R."/>
            <person name="Culley D."/>
            <person name="Daum C."/>
            <person name="Ezra D."/>
            <person name="Gonzalez J."/>
            <person name="Henrissat B."/>
            <person name="Kuo A."/>
            <person name="Liang C."/>
            <person name="Lipzen A."/>
            <person name="Lutzoni F."/>
            <person name="Magnuson J."/>
            <person name="Mondo S."/>
            <person name="Nolan M."/>
            <person name="Ohm R."/>
            <person name="Pangilinan J."/>
            <person name="Park H.-J."/>
            <person name="Ramirez L."/>
            <person name="Alfaro M."/>
            <person name="Sun H."/>
            <person name="Tritt A."/>
            <person name="Yoshinaga Y."/>
            <person name="Zwiers L.-H."/>
            <person name="Turgeon B."/>
            <person name="Goodwin S."/>
            <person name="Spatafora J."/>
            <person name="Crous P."/>
            <person name="Grigoriev I."/>
        </authorList>
    </citation>
    <scope>NUCLEOTIDE SEQUENCE</scope>
    <source>
        <strain evidence="1">CBS 123094</strain>
    </source>
</reference>
<evidence type="ECO:0000313" key="1">
    <source>
        <dbReference type="EMBL" id="KAF2001374.1"/>
    </source>
</evidence>
<organism evidence="1 2">
    <name type="scientific">Amniculicola lignicola CBS 123094</name>
    <dbReference type="NCBI Taxonomy" id="1392246"/>
    <lineage>
        <taxon>Eukaryota</taxon>
        <taxon>Fungi</taxon>
        <taxon>Dikarya</taxon>
        <taxon>Ascomycota</taxon>
        <taxon>Pezizomycotina</taxon>
        <taxon>Dothideomycetes</taxon>
        <taxon>Pleosporomycetidae</taxon>
        <taxon>Pleosporales</taxon>
        <taxon>Amniculicolaceae</taxon>
        <taxon>Amniculicola</taxon>
    </lineage>
</organism>
<accession>A0A6A5WKC8</accession>
<proteinExistence type="predicted"/>
<dbReference type="AlphaFoldDB" id="A0A6A5WKC8"/>
<protein>
    <submittedName>
        <fullName evidence="1">Uncharacterized protein</fullName>
    </submittedName>
</protein>
<dbReference type="Proteomes" id="UP000799779">
    <property type="component" value="Unassembled WGS sequence"/>
</dbReference>
<name>A0A6A5WKC8_9PLEO</name>